<evidence type="ECO:0000313" key="2">
    <source>
        <dbReference type="EMBL" id="KAL3728757.1"/>
    </source>
</evidence>
<dbReference type="InterPro" id="IPR032710">
    <property type="entry name" value="NTF2-like_dom_sf"/>
</dbReference>
<proteinExistence type="predicted"/>
<dbReference type="InterPro" id="IPR002075">
    <property type="entry name" value="NTF2_dom"/>
</dbReference>
<comment type="caution">
    <text evidence="2">The sequence shown here is derived from an EMBL/GenBank/DDBJ whole genome shotgun (WGS) entry which is preliminary data.</text>
</comment>
<organism evidence="2 3">
    <name type="scientific">Eucalyptus globulus</name>
    <name type="common">Tasmanian blue gum</name>
    <dbReference type="NCBI Taxonomy" id="34317"/>
    <lineage>
        <taxon>Eukaryota</taxon>
        <taxon>Viridiplantae</taxon>
        <taxon>Streptophyta</taxon>
        <taxon>Embryophyta</taxon>
        <taxon>Tracheophyta</taxon>
        <taxon>Spermatophyta</taxon>
        <taxon>Magnoliopsida</taxon>
        <taxon>eudicotyledons</taxon>
        <taxon>Gunneridae</taxon>
        <taxon>Pentapetalae</taxon>
        <taxon>rosids</taxon>
        <taxon>malvids</taxon>
        <taxon>Myrtales</taxon>
        <taxon>Myrtaceae</taxon>
        <taxon>Myrtoideae</taxon>
        <taxon>Eucalypteae</taxon>
        <taxon>Eucalyptus</taxon>
    </lineage>
</organism>
<evidence type="ECO:0000259" key="1">
    <source>
        <dbReference type="PROSITE" id="PS50177"/>
    </source>
</evidence>
<dbReference type="SUPFAM" id="SSF54427">
    <property type="entry name" value="NTF2-like"/>
    <property type="match status" value="1"/>
</dbReference>
<accession>A0ABD3JQ24</accession>
<reference evidence="2 3" key="1">
    <citation type="submission" date="2024-11" db="EMBL/GenBank/DDBJ databases">
        <title>Chromosome-level genome assembly of Eucalyptus globulus Labill. provides insights into its genome evolution.</title>
        <authorList>
            <person name="Li X."/>
        </authorList>
    </citation>
    <scope>NUCLEOTIDE SEQUENCE [LARGE SCALE GENOMIC DNA]</scope>
    <source>
        <strain evidence="2">CL2024</strain>
        <tissue evidence="2">Fresh tender leaves</tissue>
    </source>
</reference>
<keyword evidence="3" id="KW-1185">Reference proteome</keyword>
<dbReference type="InterPro" id="IPR018222">
    <property type="entry name" value="Nuclear_transport_factor_2_euk"/>
</dbReference>
<dbReference type="PANTHER" id="PTHR12612">
    <property type="entry name" value="NUCLEAR TRANSPORT FACTOR 2"/>
    <property type="match status" value="1"/>
</dbReference>
<name>A0ABD3JQ24_EUCGL</name>
<feature type="domain" description="NTF2" evidence="1">
    <location>
        <begin position="15"/>
        <end position="151"/>
    </location>
</feature>
<dbReference type="Gene3D" id="3.10.450.50">
    <property type="match status" value="1"/>
</dbReference>
<dbReference type="AlphaFoldDB" id="A0ABD3JQ24"/>
<evidence type="ECO:0000313" key="3">
    <source>
        <dbReference type="Proteomes" id="UP001634007"/>
    </source>
</evidence>
<dbReference type="Proteomes" id="UP001634007">
    <property type="component" value="Unassembled WGS sequence"/>
</dbReference>
<protein>
    <recommendedName>
        <fullName evidence="1">NTF2 domain-containing protein</fullName>
    </recommendedName>
</protein>
<dbReference type="PROSITE" id="PS50177">
    <property type="entry name" value="NTF2_DOMAIN"/>
    <property type="match status" value="1"/>
</dbReference>
<sequence length="171" mass="18872">MDPSQGEKTKDLIPKAKGFLKNHFSILEELVELRAEWAEKELAELAVEESAEKKLANLYWEDAMMTFDGENIQGKEAICAKFSSLKLSRIQVLNIECLPVSGNDLNSGFYGMGCGYIWLDGKQDARLFSQTFSLHPTPEGSFAISNSVFIHIGMESCGAGTTLGSLTRPFP</sequence>
<dbReference type="InterPro" id="IPR045875">
    <property type="entry name" value="NTF2"/>
</dbReference>
<dbReference type="Pfam" id="PF02136">
    <property type="entry name" value="NTF2"/>
    <property type="match status" value="1"/>
</dbReference>
<dbReference type="EMBL" id="JBJKBG010000008">
    <property type="protein sequence ID" value="KAL3728757.1"/>
    <property type="molecule type" value="Genomic_DNA"/>
</dbReference>
<gene>
    <name evidence="2" type="ORF">ACJRO7_033349</name>
</gene>